<dbReference type="EMBL" id="JAZGQO010000014">
    <property type="protein sequence ID" value="KAK6170081.1"/>
    <property type="molecule type" value="Genomic_DNA"/>
</dbReference>
<comment type="subcellular location">
    <subcellularLocation>
        <location evidence="1">Membrane</location>
    </subcellularLocation>
</comment>
<feature type="domain" description="G-protein coupled receptors family 1 profile" evidence="6">
    <location>
        <begin position="44"/>
        <end position="314"/>
    </location>
</feature>
<dbReference type="InterPro" id="IPR000276">
    <property type="entry name" value="GPCR_Rhodpsn"/>
</dbReference>
<dbReference type="PANTHER" id="PTHR46641:SF2">
    <property type="entry name" value="FMRFAMIDE RECEPTOR"/>
    <property type="match status" value="1"/>
</dbReference>
<evidence type="ECO:0000256" key="1">
    <source>
        <dbReference type="ARBA" id="ARBA00004370"/>
    </source>
</evidence>
<sequence>METPGCTFSNASTVNMYKEIVDFETQEKVWFILCIISVPLCIFGIVFSAFNITVYGKLPLRTSTYIFLISLSVSDLLHVIFGLVRVCLSLSRGETYVAFVSSTYVIMKPVVFLVVALRRFSVCLHCALIAERFVSLICDLNSCPVRLFKWPRVIIVILAILTVASRALAWLKITIKEVTWCNEEIYTASELYGNNAQYFDYLEIFINIIFLFMPVSFIVIFIIGVMMCFKKYNPIDLRSGSRIQKVKCVRLTKLVLRTTVVFLLFHLPTTATFFFSSIFKDFHMAGRETNIFKLCQRIGFVSDIIGNTTNFFFYMYLCVPFRKTFKTVILKPFLSKFNDESYVS</sequence>
<feature type="transmembrane region" description="Helical" evidence="5">
    <location>
        <begin position="204"/>
        <end position="229"/>
    </location>
</feature>
<keyword evidence="4 5" id="KW-0472">Membrane</keyword>
<dbReference type="AlphaFoldDB" id="A0AAN8PC77"/>
<dbReference type="PROSITE" id="PS50262">
    <property type="entry name" value="G_PROTEIN_RECEP_F1_2"/>
    <property type="match status" value="1"/>
</dbReference>
<evidence type="ECO:0000256" key="5">
    <source>
        <dbReference type="SAM" id="Phobius"/>
    </source>
</evidence>
<comment type="caution">
    <text evidence="7">The sequence shown here is derived from an EMBL/GenBank/DDBJ whole genome shotgun (WGS) entry which is preliminary data.</text>
</comment>
<dbReference type="SUPFAM" id="SSF81321">
    <property type="entry name" value="Family A G protein-coupled receptor-like"/>
    <property type="match status" value="1"/>
</dbReference>
<dbReference type="Pfam" id="PF00001">
    <property type="entry name" value="7tm_1"/>
    <property type="match status" value="1"/>
</dbReference>
<dbReference type="GO" id="GO:0016020">
    <property type="term" value="C:membrane"/>
    <property type="evidence" value="ECO:0007669"/>
    <property type="project" value="UniProtKB-SubCell"/>
</dbReference>
<dbReference type="Gene3D" id="1.20.1070.10">
    <property type="entry name" value="Rhodopsin 7-helix transmembrane proteins"/>
    <property type="match status" value="1"/>
</dbReference>
<evidence type="ECO:0000313" key="8">
    <source>
        <dbReference type="Proteomes" id="UP001347796"/>
    </source>
</evidence>
<evidence type="ECO:0000259" key="6">
    <source>
        <dbReference type="PROSITE" id="PS50262"/>
    </source>
</evidence>
<keyword evidence="8" id="KW-1185">Reference proteome</keyword>
<dbReference type="PANTHER" id="PTHR46641">
    <property type="entry name" value="FMRFAMIDE RECEPTOR-RELATED"/>
    <property type="match status" value="1"/>
</dbReference>
<feature type="transmembrane region" description="Helical" evidence="5">
    <location>
        <begin position="298"/>
        <end position="317"/>
    </location>
</feature>
<dbReference type="GO" id="GO:0004930">
    <property type="term" value="F:G protein-coupled receptor activity"/>
    <property type="evidence" value="ECO:0007669"/>
    <property type="project" value="InterPro"/>
</dbReference>
<proteinExistence type="predicted"/>
<accession>A0AAN8PC77</accession>
<evidence type="ECO:0000256" key="2">
    <source>
        <dbReference type="ARBA" id="ARBA00022692"/>
    </source>
</evidence>
<organism evidence="7 8">
    <name type="scientific">Patella caerulea</name>
    <name type="common">Rayed Mediterranean limpet</name>
    <dbReference type="NCBI Taxonomy" id="87958"/>
    <lineage>
        <taxon>Eukaryota</taxon>
        <taxon>Metazoa</taxon>
        <taxon>Spiralia</taxon>
        <taxon>Lophotrochozoa</taxon>
        <taxon>Mollusca</taxon>
        <taxon>Gastropoda</taxon>
        <taxon>Patellogastropoda</taxon>
        <taxon>Patelloidea</taxon>
        <taxon>Patellidae</taxon>
        <taxon>Patella</taxon>
    </lineage>
</organism>
<feature type="transmembrane region" description="Helical" evidence="5">
    <location>
        <begin position="29"/>
        <end position="52"/>
    </location>
</feature>
<feature type="transmembrane region" description="Helical" evidence="5">
    <location>
        <begin position="153"/>
        <end position="171"/>
    </location>
</feature>
<dbReference type="Proteomes" id="UP001347796">
    <property type="component" value="Unassembled WGS sequence"/>
</dbReference>
<feature type="transmembrane region" description="Helical" evidence="5">
    <location>
        <begin position="254"/>
        <end position="278"/>
    </location>
</feature>
<keyword evidence="2 5" id="KW-0812">Transmembrane</keyword>
<protein>
    <recommendedName>
        <fullName evidence="6">G-protein coupled receptors family 1 profile domain-containing protein</fullName>
    </recommendedName>
</protein>
<evidence type="ECO:0000256" key="3">
    <source>
        <dbReference type="ARBA" id="ARBA00022989"/>
    </source>
</evidence>
<name>A0AAN8PC77_PATCE</name>
<feature type="transmembrane region" description="Helical" evidence="5">
    <location>
        <begin position="96"/>
        <end position="117"/>
    </location>
</feature>
<dbReference type="InterPro" id="IPR017452">
    <property type="entry name" value="GPCR_Rhodpsn_7TM"/>
</dbReference>
<evidence type="ECO:0000256" key="4">
    <source>
        <dbReference type="ARBA" id="ARBA00023136"/>
    </source>
</evidence>
<dbReference type="InterPro" id="IPR052954">
    <property type="entry name" value="GPCR-Ligand_Int"/>
</dbReference>
<evidence type="ECO:0000313" key="7">
    <source>
        <dbReference type="EMBL" id="KAK6170081.1"/>
    </source>
</evidence>
<keyword evidence="3 5" id="KW-1133">Transmembrane helix</keyword>
<reference evidence="7 8" key="1">
    <citation type="submission" date="2024-01" db="EMBL/GenBank/DDBJ databases">
        <title>The genome of the rayed Mediterranean limpet Patella caerulea (Linnaeus, 1758).</title>
        <authorList>
            <person name="Anh-Thu Weber A."/>
            <person name="Halstead-Nussloch G."/>
        </authorList>
    </citation>
    <scope>NUCLEOTIDE SEQUENCE [LARGE SCALE GENOMIC DNA]</scope>
    <source>
        <strain evidence="7">AATW-2023a</strain>
        <tissue evidence="7">Whole specimen</tissue>
    </source>
</reference>
<gene>
    <name evidence="7" type="ORF">SNE40_018560</name>
</gene>
<feature type="transmembrane region" description="Helical" evidence="5">
    <location>
        <begin position="64"/>
        <end position="84"/>
    </location>
</feature>